<organism evidence="1 2">
    <name type="scientific">Coprinopsis cinerea (strain Okayama-7 / 130 / ATCC MYA-4618 / FGSC 9003)</name>
    <name type="common">Inky cap fungus</name>
    <name type="synonym">Hormographiella aspergillata</name>
    <dbReference type="NCBI Taxonomy" id="240176"/>
    <lineage>
        <taxon>Eukaryota</taxon>
        <taxon>Fungi</taxon>
        <taxon>Dikarya</taxon>
        <taxon>Basidiomycota</taxon>
        <taxon>Agaricomycotina</taxon>
        <taxon>Agaricomycetes</taxon>
        <taxon>Agaricomycetidae</taxon>
        <taxon>Agaricales</taxon>
        <taxon>Agaricineae</taxon>
        <taxon>Psathyrellaceae</taxon>
        <taxon>Coprinopsis</taxon>
    </lineage>
</organism>
<protein>
    <submittedName>
        <fullName evidence="1">Uncharacterized protein</fullName>
    </submittedName>
</protein>
<keyword evidence="2" id="KW-1185">Reference proteome</keyword>
<dbReference type="AlphaFoldDB" id="D6RNA3"/>
<dbReference type="RefSeq" id="XP_002910981.1">
    <property type="nucleotide sequence ID" value="XM_002910935.1"/>
</dbReference>
<name>D6RNA3_COPC7</name>
<sequence>MSTTSTMWLGEIRHDMCTSSWVGWGKRKITHVTYVEQTNRYGGVPPALQHQAFVRHAAATFITVTPFIELKCGQGDFTNRRGSGN</sequence>
<accession>D6RNA3</accession>
<dbReference type="GeneID" id="9379010"/>
<evidence type="ECO:0000313" key="1">
    <source>
        <dbReference type="EMBL" id="EFI27487.1"/>
    </source>
</evidence>
<dbReference type="HOGENOM" id="CLU_2512557_0_0_1"/>
<dbReference type="Proteomes" id="UP000001861">
    <property type="component" value="Unassembled WGS sequence"/>
</dbReference>
<reference evidence="1 2" key="1">
    <citation type="journal article" date="2010" name="Proc. Natl. Acad. Sci. U.S.A.">
        <title>Insights into evolution of multicellular fungi from the assembled chromosomes of the mushroom Coprinopsis cinerea (Coprinus cinereus).</title>
        <authorList>
            <person name="Stajich J.E."/>
            <person name="Wilke S.K."/>
            <person name="Ahren D."/>
            <person name="Au C.H."/>
            <person name="Birren B.W."/>
            <person name="Borodovsky M."/>
            <person name="Burns C."/>
            <person name="Canback B."/>
            <person name="Casselton L.A."/>
            <person name="Cheng C.K."/>
            <person name="Deng J."/>
            <person name="Dietrich F.S."/>
            <person name="Fargo D.C."/>
            <person name="Farman M.L."/>
            <person name="Gathman A.C."/>
            <person name="Goldberg J."/>
            <person name="Guigo R."/>
            <person name="Hoegger P.J."/>
            <person name="Hooker J.B."/>
            <person name="Huggins A."/>
            <person name="James T.Y."/>
            <person name="Kamada T."/>
            <person name="Kilaru S."/>
            <person name="Kodira C."/>
            <person name="Kues U."/>
            <person name="Kupfer D."/>
            <person name="Kwan H.S."/>
            <person name="Lomsadze A."/>
            <person name="Li W."/>
            <person name="Lilly W.W."/>
            <person name="Ma L.J."/>
            <person name="Mackey A.J."/>
            <person name="Manning G."/>
            <person name="Martin F."/>
            <person name="Muraguchi H."/>
            <person name="Natvig D.O."/>
            <person name="Palmerini H."/>
            <person name="Ramesh M.A."/>
            <person name="Rehmeyer C.J."/>
            <person name="Roe B.A."/>
            <person name="Shenoy N."/>
            <person name="Stanke M."/>
            <person name="Ter-Hovhannisyan V."/>
            <person name="Tunlid A."/>
            <person name="Velagapudi R."/>
            <person name="Vision T.J."/>
            <person name="Zeng Q."/>
            <person name="Zolan M.E."/>
            <person name="Pukkila P.J."/>
        </authorList>
    </citation>
    <scope>NUCLEOTIDE SEQUENCE [LARGE SCALE GENOMIC DNA]</scope>
    <source>
        <strain evidence="2">Okayama-7 / 130 / ATCC MYA-4618 / FGSC 9003</strain>
    </source>
</reference>
<dbReference type="InParanoid" id="D6RNA3"/>
<dbReference type="VEuPathDB" id="FungiDB:CC1G_15522"/>
<dbReference type="KEGG" id="cci:CC1G_15522"/>
<evidence type="ECO:0000313" key="2">
    <source>
        <dbReference type="Proteomes" id="UP000001861"/>
    </source>
</evidence>
<comment type="caution">
    <text evidence="1">The sequence shown here is derived from an EMBL/GenBank/DDBJ whole genome shotgun (WGS) entry which is preliminary data.</text>
</comment>
<proteinExistence type="predicted"/>
<dbReference type="EMBL" id="AACS02000006">
    <property type="protein sequence ID" value="EFI27487.1"/>
    <property type="molecule type" value="Genomic_DNA"/>
</dbReference>
<gene>
    <name evidence="1" type="ORF">CC1G_15522</name>
</gene>